<dbReference type="PATRIC" id="fig|1335616.4.peg.421"/>
<evidence type="ECO:0000256" key="3">
    <source>
        <dbReference type="ARBA" id="ARBA00022679"/>
    </source>
</evidence>
<gene>
    <name evidence="7" type="primary">gmk</name>
    <name evidence="7" type="ORF">WDC_0420</name>
</gene>
<evidence type="ECO:0000256" key="2">
    <source>
        <dbReference type="ARBA" id="ARBA00005790"/>
    </source>
</evidence>
<dbReference type="STRING" id="1335616.WDC_0420"/>
<comment type="catalytic activity">
    <reaction evidence="5">
        <text>GMP + ATP = GDP + ADP</text>
        <dbReference type="Rhea" id="RHEA:20780"/>
        <dbReference type="ChEBI" id="CHEBI:30616"/>
        <dbReference type="ChEBI" id="CHEBI:58115"/>
        <dbReference type="ChEBI" id="CHEBI:58189"/>
        <dbReference type="ChEBI" id="CHEBI:456216"/>
        <dbReference type="EC" id="2.7.4.8"/>
    </reaction>
</comment>
<dbReference type="Pfam" id="PF00625">
    <property type="entry name" value="Guanylate_kin"/>
    <property type="match status" value="1"/>
</dbReference>
<dbReference type="InterPro" id="IPR027417">
    <property type="entry name" value="P-loop_NTPase"/>
</dbReference>
<dbReference type="InterPro" id="IPR008144">
    <property type="entry name" value="Guanylate_kin-like_dom"/>
</dbReference>
<keyword evidence="8" id="KW-1185">Reference proteome</keyword>
<dbReference type="SMART" id="SM00072">
    <property type="entry name" value="GuKc"/>
    <property type="match status" value="1"/>
</dbReference>
<evidence type="ECO:0000313" key="8">
    <source>
        <dbReference type="Proteomes" id="UP000032279"/>
    </source>
</evidence>
<comment type="function">
    <text evidence="1">Essential for recycling GMP and indirectly, cGMP.</text>
</comment>
<dbReference type="InterPro" id="IPR008145">
    <property type="entry name" value="GK/Ca_channel_bsu"/>
</dbReference>
<evidence type="ECO:0000259" key="6">
    <source>
        <dbReference type="PROSITE" id="PS50052"/>
    </source>
</evidence>
<proteinExistence type="inferred from homology"/>
<dbReference type="AlphaFoldDB" id="A0A0D0Y6R1"/>
<organism evidence="7 8">
    <name type="scientific">Paucilactobacillus wasatchensis</name>
    <dbReference type="NCBI Taxonomy" id="1335616"/>
    <lineage>
        <taxon>Bacteria</taxon>
        <taxon>Bacillati</taxon>
        <taxon>Bacillota</taxon>
        <taxon>Bacilli</taxon>
        <taxon>Lactobacillales</taxon>
        <taxon>Lactobacillaceae</taxon>
        <taxon>Paucilactobacillus</taxon>
    </lineage>
</organism>
<evidence type="ECO:0000256" key="1">
    <source>
        <dbReference type="ARBA" id="ARBA00003531"/>
    </source>
</evidence>
<comment type="similarity">
    <text evidence="2">Belongs to the guanylate kinase family.</text>
</comment>
<dbReference type="SUPFAM" id="SSF52540">
    <property type="entry name" value="P-loop containing nucleoside triphosphate hydrolases"/>
    <property type="match status" value="1"/>
</dbReference>
<dbReference type="EMBL" id="AWTT01000006">
    <property type="protein sequence ID" value="KIS03968.1"/>
    <property type="molecule type" value="Genomic_DNA"/>
</dbReference>
<sequence>MGLELMKRVLVITGATGSGKTTVSSYLAKKYGMPQVITHTTRAPRPGEIDNVDYHFETDASMAKLHLLERVDYDHHQYGSSYEALDQAWGKNPLISIVLDTKGAQTYHEQLGAQAVIIFLTVSHPQALVSRLTERGDQTKPLKQRISSAEYQRDLRLPPSLTKTAHLIVNDDWQQTQGELDRLVASIQAETRSV</sequence>
<dbReference type="PANTHER" id="PTHR23117">
    <property type="entry name" value="GUANYLATE KINASE-RELATED"/>
    <property type="match status" value="1"/>
</dbReference>
<dbReference type="EC" id="2.7.4.8" evidence="7"/>
<dbReference type="GO" id="GO:0004385">
    <property type="term" value="F:GMP kinase activity"/>
    <property type="evidence" value="ECO:0007669"/>
    <property type="project" value="UniProtKB-EC"/>
</dbReference>
<dbReference type="PANTHER" id="PTHR23117:SF13">
    <property type="entry name" value="GUANYLATE KINASE"/>
    <property type="match status" value="1"/>
</dbReference>
<dbReference type="Gene3D" id="3.30.63.10">
    <property type="entry name" value="Guanylate Kinase phosphate binding domain"/>
    <property type="match status" value="1"/>
</dbReference>
<dbReference type="Proteomes" id="UP000032279">
    <property type="component" value="Unassembled WGS sequence"/>
</dbReference>
<evidence type="ECO:0000256" key="5">
    <source>
        <dbReference type="ARBA" id="ARBA00048594"/>
    </source>
</evidence>
<name>A0A0D0Y6R1_9LACO</name>
<evidence type="ECO:0000313" key="7">
    <source>
        <dbReference type="EMBL" id="KIS03968.1"/>
    </source>
</evidence>
<keyword evidence="3 7" id="KW-0808">Transferase</keyword>
<keyword evidence="4 7" id="KW-0418">Kinase</keyword>
<protein>
    <submittedName>
        <fullName evidence="7">Guanylate kinase</fullName>
        <ecNumber evidence="7">2.7.4.8</ecNumber>
    </submittedName>
</protein>
<dbReference type="PROSITE" id="PS50052">
    <property type="entry name" value="GUANYLATE_KINASE_2"/>
    <property type="match status" value="1"/>
</dbReference>
<feature type="domain" description="Guanylate kinase-like" evidence="6">
    <location>
        <begin position="7"/>
        <end position="185"/>
    </location>
</feature>
<dbReference type="Gene3D" id="3.40.50.300">
    <property type="entry name" value="P-loop containing nucleotide triphosphate hydrolases"/>
    <property type="match status" value="2"/>
</dbReference>
<accession>A0A0D0Y6R1</accession>
<reference evidence="7 8" key="1">
    <citation type="submission" date="2013-08" db="EMBL/GenBank/DDBJ databases">
        <title>Lactobacillus wasatchii sp. WDC04, a late gas producing bacteria isolated from aged chedder cheese.</title>
        <authorList>
            <person name="Oberg C.J."/>
            <person name="Culumber M."/>
            <person name="McMahon D.J."/>
            <person name="Broadbent J.R."/>
            <person name="Oberg T.S."/>
            <person name="Ortaki F."/>
        </authorList>
    </citation>
    <scope>NUCLEOTIDE SEQUENCE [LARGE SCALE GENOMIC DNA]</scope>
    <source>
        <strain evidence="7 8">WDC04</strain>
    </source>
</reference>
<dbReference type="GO" id="GO:0005829">
    <property type="term" value="C:cytosol"/>
    <property type="evidence" value="ECO:0007669"/>
    <property type="project" value="TreeGrafter"/>
</dbReference>
<evidence type="ECO:0000256" key="4">
    <source>
        <dbReference type="ARBA" id="ARBA00022777"/>
    </source>
</evidence>
<comment type="caution">
    <text evidence="7">The sequence shown here is derived from an EMBL/GenBank/DDBJ whole genome shotgun (WGS) entry which is preliminary data.</text>
</comment>